<proteinExistence type="predicted"/>
<evidence type="ECO:0000256" key="1">
    <source>
        <dbReference type="SAM" id="MobiDB-lite"/>
    </source>
</evidence>
<dbReference type="Gene3D" id="1.10.340.30">
    <property type="entry name" value="Hypothetical protein, domain 2"/>
    <property type="match status" value="1"/>
</dbReference>
<evidence type="ECO:0000313" key="2">
    <source>
        <dbReference type="EMBL" id="MFC0625597.1"/>
    </source>
</evidence>
<feature type="region of interest" description="Disordered" evidence="1">
    <location>
        <begin position="181"/>
        <end position="205"/>
    </location>
</feature>
<name>A0ABV6QPS9_9ACTN</name>
<feature type="compositionally biased region" description="Basic and acidic residues" evidence="1">
    <location>
        <begin position="184"/>
        <end position="194"/>
    </location>
</feature>
<dbReference type="Proteomes" id="UP001589890">
    <property type="component" value="Unassembled WGS sequence"/>
</dbReference>
<dbReference type="EMBL" id="JBHLTC010000018">
    <property type="protein sequence ID" value="MFC0625597.1"/>
    <property type="molecule type" value="Genomic_DNA"/>
</dbReference>
<dbReference type="InterPro" id="IPR011257">
    <property type="entry name" value="DNA_glycosylase"/>
</dbReference>
<accession>A0ABV6QPS9</accession>
<dbReference type="InterPro" id="IPR017658">
    <property type="entry name" value="HhH-GPD_base_excis"/>
</dbReference>
<dbReference type="NCBIfam" id="TIGR03252">
    <property type="entry name" value="HhH-GPD-type base excision DNA repair protein"/>
    <property type="match status" value="1"/>
</dbReference>
<dbReference type="SUPFAM" id="SSF48150">
    <property type="entry name" value="DNA-glycosylase"/>
    <property type="match status" value="1"/>
</dbReference>
<organism evidence="2 3">
    <name type="scientific">Kribbella deserti</name>
    <dbReference type="NCBI Taxonomy" id="1926257"/>
    <lineage>
        <taxon>Bacteria</taxon>
        <taxon>Bacillati</taxon>
        <taxon>Actinomycetota</taxon>
        <taxon>Actinomycetes</taxon>
        <taxon>Propionibacteriales</taxon>
        <taxon>Kribbellaceae</taxon>
        <taxon>Kribbella</taxon>
    </lineage>
</organism>
<reference evidence="2 3" key="1">
    <citation type="submission" date="2024-09" db="EMBL/GenBank/DDBJ databases">
        <authorList>
            <person name="Sun Q."/>
            <person name="Mori K."/>
        </authorList>
    </citation>
    <scope>NUCLEOTIDE SEQUENCE [LARGE SCALE GENOMIC DNA]</scope>
    <source>
        <strain evidence="2 3">CGMCC 1.15906</strain>
    </source>
</reference>
<gene>
    <name evidence="2" type="ORF">ACFFGN_16055</name>
</gene>
<keyword evidence="3" id="KW-1185">Reference proteome</keyword>
<sequence>MTSVRGKRLCLAQQSEADELLSRDPFALLVGMLLDQQIPMERAFAGPVQIAARMEGSFDPSTVAAYDPDGFVEVVAGPPAVHRFPTAMAARIQTLAKHLDEEYGGNAAAVWADVKSGDDLLARLSALPGFGAQKAKIFVALLGKQMKVRPRGWREASEPYGEDGAFKSVADVTDAGSLAKVRQYKQEQKVEQRPLARPVRQTRNS</sequence>
<evidence type="ECO:0000313" key="3">
    <source>
        <dbReference type="Proteomes" id="UP001589890"/>
    </source>
</evidence>
<protein>
    <submittedName>
        <fullName evidence="2">HhH-GPD-type base excision DNA repair protein</fullName>
    </submittedName>
</protein>
<dbReference type="RefSeq" id="WP_380048176.1">
    <property type="nucleotide sequence ID" value="NZ_JBHLTC010000018.1"/>
</dbReference>
<comment type="caution">
    <text evidence="2">The sequence shown here is derived from an EMBL/GenBank/DDBJ whole genome shotgun (WGS) entry which is preliminary data.</text>
</comment>